<evidence type="ECO:0000313" key="1">
    <source>
        <dbReference type="EMBL" id="RPA90111.1"/>
    </source>
</evidence>
<organism evidence="1 2">
    <name type="scientific">Choiromyces venosus 120613-1</name>
    <dbReference type="NCBI Taxonomy" id="1336337"/>
    <lineage>
        <taxon>Eukaryota</taxon>
        <taxon>Fungi</taxon>
        <taxon>Dikarya</taxon>
        <taxon>Ascomycota</taxon>
        <taxon>Pezizomycotina</taxon>
        <taxon>Pezizomycetes</taxon>
        <taxon>Pezizales</taxon>
        <taxon>Tuberaceae</taxon>
        <taxon>Choiromyces</taxon>
    </lineage>
</organism>
<gene>
    <name evidence="1" type="ORF">L873DRAFT_498586</name>
</gene>
<reference evidence="1 2" key="1">
    <citation type="journal article" date="2018" name="Nat. Ecol. Evol.">
        <title>Pezizomycetes genomes reveal the molecular basis of ectomycorrhizal truffle lifestyle.</title>
        <authorList>
            <person name="Murat C."/>
            <person name="Payen T."/>
            <person name="Noel B."/>
            <person name="Kuo A."/>
            <person name="Morin E."/>
            <person name="Chen J."/>
            <person name="Kohler A."/>
            <person name="Krizsan K."/>
            <person name="Balestrini R."/>
            <person name="Da Silva C."/>
            <person name="Montanini B."/>
            <person name="Hainaut M."/>
            <person name="Levati E."/>
            <person name="Barry K.W."/>
            <person name="Belfiori B."/>
            <person name="Cichocki N."/>
            <person name="Clum A."/>
            <person name="Dockter R.B."/>
            <person name="Fauchery L."/>
            <person name="Guy J."/>
            <person name="Iotti M."/>
            <person name="Le Tacon F."/>
            <person name="Lindquist E.A."/>
            <person name="Lipzen A."/>
            <person name="Malagnac F."/>
            <person name="Mello A."/>
            <person name="Molinier V."/>
            <person name="Miyauchi S."/>
            <person name="Poulain J."/>
            <person name="Riccioni C."/>
            <person name="Rubini A."/>
            <person name="Sitrit Y."/>
            <person name="Splivallo R."/>
            <person name="Traeger S."/>
            <person name="Wang M."/>
            <person name="Zifcakova L."/>
            <person name="Wipf D."/>
            <person name="Zambonelli A."/>
            <person name="Paolocci F."/>
            <person name="Nowrousian M."/>
            <person name="Ottonello S."/>
            <person name="Baldrian P."/>
            <person name="Spatafora J.W."/>
            <person name="Henrissat B."/>
            <person name="Nagy L.G."/>
            <person name="Aury J.M."/>
            <person name="Wincker P."/>
            <person name="Grigoriev I.V."/>
            <person name="Bonfante P."/>
            <person name="Martin F.M."/>
        </authorList>
    </citation>
    <scope>NUCLEOTIDE SEQUENCE [LARGE SCALE GENOMIC DNA]</scope>
    <source>
        <strain evidence="1 2">120613-1</strain>
    </source>
</reference>
<dbReference type="EMBL" id="ML120540">
    <property type="protein sequence ID" value="RPA90111.1"/>
    <property type="molecule type" value="Genomic_DNA"/>
</dbReference>
<dbReference type="AlphaFoldDB" id="A0A3N4J0M4"/>
<keyword evidence="2" id="KW-1185">Reference proteome</keyword>
<protein>
    <submittedName>
        <fullName evidence="1">Uncharacterized protein</fullName>
    </submittedName>
</protein>
<proteinExistence type="predicted"/>
<name>A0A3N4J0M4_9PEZI</name>
<accession>A0A3N4J0M4</accession>
<evidence type="ECO:0000313" key="2">
    <source>
        <dbReference type="Proteomes" id="UP000276215"/>
    </source>
</evidence>
<sequence length="87" mass="10072">MIRFQQTNYPVIKNAKSDFSLHNTYMVQATRGAYYAAYAIPPREDRPTRNMTWGENNQTCRNASNCYSTTTENYGNKANNFSRAIFN</sequence>
<dbReference type="Proteomes" id="UP000276215">
    <property type="component" value="Unassembled WGS sequence"/>
</dbReference>